<dbReference type="InterPro" id="IPR052698">
    <property type="entry name" value="MoCofactor_Util/Proc"/>
</dbReference>
<accession>A0A0B7MHK0</accession>
<evidence type="ECO:0000313" key="2">
    <source>
        <dbReference type="EMBL" id="CEO87441.1"/>
    </source>
</evidence>
<dbReference type="AlphaFoldDB" id="A0A0B7MHK0"/>
<keyword evidence="3" id="KW-1185">Reference proteome</keyword>
<proteinExistence type="predicted"/>
<reference evidence="3" key="1">
    <citation type="submission" date="2015-01" db="EMBL/GenBank/DDBJ databases">
        <authorList>
            <person name="Manzoor Shahid"/>
            <person name="Zubair Saima"/>
        </authorList>
    </citation>
    <scope>NUCLEOTIDE SEQUENCE [LARGE SCALE GENOMIC DNA]</scope>
    <source>
        <strain evidence="3">Sp3</strain>
    </source>
</reference>
<dbReference type="PANTHER" id="PTHR30388">
    <property type="entry name" value="ALDEHYDE OXIDOREDUCTASE MOLYBDENUM COFACTOR ASSEMBLY PROTEIN"/>
    <property type="match status" value="1"/>
</dbReference>
<gene>
    <name evidence="2" type="ORF">SSCH_1050011</name>
</gene>
<dbReference type="Gene3D" id="3.40.50.720">
    <property type="entry name" value="NAD(P)-binding Rossmann-like Domain"/>
    <property type="match status" value="1"/>
</dbReference>
<dbReference type="EMBL" id="CDRZ01000008">
    <property type="protein sequence ID" value="CEO87441.1"/>
    <property type="molecule type" value="Genomic_DNA"/>
</dbReference>
<feature type="domain" description="XdhC Rossmann" evidence="1">
    <location>
        <begin position="1"/>
        <end position="52"/>
    </location>
</feature>
<dbReference type="InterPro" id="IPR027051">
    <property type="entry name" value="XdhC_Rossmann_dom"/>
</dbReference>
<evidence type="ECO:0000259" key="1">
    <source>
        <dbReference type="Pfam" id="PF13478"/>
    </source>
</evidence>
<protein>
    <recommendedName>
        <fullName evidence="1">XdhC Rossmann domain-containing protein</fullName>
    </recommendedName>
</protein>
<dbReference type="OrthoDB" id="9773039at2"/>
<dbReference type="Proteomes" id="UP000046155">
    <property type="component" value="Unassembled WGS sequence"/>
</dbReference>
<sequence length="101" mass="10764">MIGSRRKVINNFSALLNEGVSRKALEEVAAPIGLDLGGQKPEEIALSIMAQLVAAENGGTGKPLEQVFKNEFFVNRAVFLTLADATGTVPGAFLWCKGSSW</sequence>
<name>A0A0B7MHK0_9FIRM</name>
<evidence type="ECO:0000313" key="3">
    <source>
        <dbReference type="Proteomes" id="UP000046155"/>
    </source>
</evidence>
<dbReference type="PANTHER" id="PTHR30388:SF6">
    <property type="entry name" value="XANTHINE DEHYDROGENASE SUBUNIT A-RELATED"/>
    <property type="match status" value="1"/>
</dbReference>
<organism evidence="2 3">
    <name type="scientific">Syntrophaceticus schinkii</name>
    <dbReference type="NCBI Taxonomy" id="499207"/>
    <lineage>
        <taxon>Bacteria</taxon>
        <taxon>Bacillati</taxon>
        <taxon>Bacillota</taxon>
        <taxon>Clostridia</taxon>
        <taxon>Thermoanaerobacterales</taxon>
        <taxon>Thermoanaerobacterales Family III. Incertae Sedis</taxon>
        <taxon>Syntrophaceticus</taxon>
    </lineage>
</organism>
<dbReference type="Pfam" id="PF13478">
    <property type="entry name" value="XdhC_C"/>
    <property type="match status" value="1"/>
</dbReference>